<dbReference type="AlphaFoldDB" id="A0A0D0AUY4"/>
<evidence type="ECO:0000313" key="2">
    <source>
        <dbReference type="Proteomes" id="UP000053593"/>
    </source>
</evidence>
<dbReference type="InterPro" id="IPR009100">
    <property type="entry name" value="AcylCoA_DH/oxidase_NM_dom_sf"/>
</dbReference>
<name>A0A0D0AUY4_9AGAR</name>
<dbReference type="Proteomes" id="UP000053593">
    <property type="component" value="Unassembled WGS sequence"/>
</dbReference>
<dbReference type="GO" id="GO:0016627">
    <property type="term" value="F:oxidoreductase activity, acting on the CH-CH group of donors"/>
    <property type="evidence" value="ECO:0007669"/>
    <property type="project" value="InterPro"/>
</dbReference>
<reference evidence="1 2" key="1">
    <citation type="submission" date="2014-04" db="EMBL/GenBank/DDBJ databases">
        <title>Evolutionary Origins and Diversification of the Mycorrhizal Mutualists.</title>
        <authorList>
            <consortium name="DOE Joint Genome Institute"/>
            <consortium name="Mycorrhizal Genomics Consortium"/>
            <person name="Kohler A."/>
            <person name="Kuo A."/>
            <person name="Nagy L.G."/>
            <person name="Floudas D."/>
            <person name="Copeland A."/>
            <person name="Barry K.W."/>
            <person name="Cichocki N."/>
            <person name="Veneault-Fourrey C."/>
            <person name="LaButti K."/>
            <person name="Lindquist E.A."/>
            <person name="Lipzen A."/>
            <person name="Lundell T."/>
            <person name="Morin E."/>
            <person name="Murat C."/>
            <person name="Riley R."/>
            <person name="Ohm R."/>
            <person name="Sun H."/>
            <person name="Tunlid A."/>
            <person name="Henrissat B."/>
            <person name="Grigoriev I.V."/>
            <person name="Hibbett D.S."/>
            <person name="Martin F."/>
        </authorList>
    </citation>
    <scope>NUCLEOTIDE SEQUENCE [LARGE SCALE GENOMIC DNA]</scope>
    <source>
        <strain evidence="1 2">FD-317 M1</strain>
    </source>
</reference>
<gene>
    <name evidence="1" type="ORF">GYMLUDRAFT_903301</name>
</gene>
<dbReference type="SUPFAM" id="SSF56645">
    <property type="entry name" value="Acyl-CoA dehydrogenase NM domain-like"/>
    <property type="match status" value="1"/>
</dbReference>
<keyword evidence="2" id="KW-1185">Reference proteome</keyword>
<dbReference type="HOGENOM" id="CLU_2671319_0_0_1"/>
<sequence>MFADYFTTACSTEVSLELPPMASNSCHYPIEWSHSDPSIPIKTAYPPTPGNAYVIFDKVRVPVANTLGEVGKEQI</sequence>
<evidence type="ECO:0000313" key="1">
    <source>
        <dbReference type="EMBL" id="KIK54350.1"/>
    </source>
</evidence>
<proteinExistence type="predicted"/>
<dbReference type="EMBL" id="KN834816">
    <property type="protein sequence ID" value="KIK54350.1"/>
    <property type="molecule type" value="Genomic_DNA"/>
</dbReference>
<organism evidence="1 2">
    <name type="scientific">Collybiopsis luxurians FD-317 M1</name>
    <dbReference type="NCBI Taxonomy" id="944289"/>
    <lineage>
        <taxon>Eukaryota</taxon>
        <taxon>Fungi</taxon>
        <taxon>Dikarya</taxon>
        <taxon>Basidiomycota</taxon>
        <taxon>Agaricomycotina</taxon>
        <taxon>Agaricomycetes</taxon>
        <taxon>Agaricomycetidae</taxon>
        <taxon>Agaricales</taxon>
        <taxon>Marasmiineae</taxon>
        <taxon>Omphalotaceae</taxon>
        <taxon>Collybiopsis</taxon>
        <taxon>Collybiopsis luxurians</taxon>
    </lineage>
</organism>
<protein>
    <submittedName>
        <fullName evidence="1">Uncharacterized protein</fullName>
    </submittedName>
</protein>
<accession>A0A0D0AUY4</accession>